<evidence type="ECO:0000259" key="12">
    <source>
        <dbReference type="PROSITE" id="PS50112"/>
    </source>
</evidence>
<accession>A0AAE3P618</accession>
<dbReference type="GO" id="GO:0005524">
    <property type="term" value="F:ATP binding"/>
    <property type="evidence" value="ECO:0007669"/>
    <property type="project" value="UniProtKB-KW"/>
</dbReference>
<dbReference type="SUPFAM" id="SSF52172">
    <property type="entry name" value="CheY-like"/>
    <property type="match status" value="1"/>
</dbReference>
<dbReference type="PANTHER" id="PTHR43065">
    <property type="entry name" value="SENSOR HISTIDINE KINASE"/>
    <property type="match status" value="1"/>
</dbReference>
<dbReference type="InterPro" id="IPR011006">
    <property type="entry name" value="CheY-like_superfamily"/>
</dbReference>
<evidence type="ECO:0000256" key="2">
    <source>
        <dbReference type="ARBA" id="ARBA00012438"/>
    </source>
</evidence>
<dbReference type="InterPro" id="IPR004358">
    <property type="entry name" value="Sig_transdc_His_kin-like_C"/>
</dbReference>
<dbReference type="Gene3D" id="3.30.450.20">
    <property type="entry name" value="PAS domain"/>
    <property type="match status" value="1"/>
</dbReference>
<evidence type="ECO:0000313" key="14">
    <source>
        <dbReference type="Proteomes" id="UP001144110"/>
    </source>
</evidence>
<dbReference type="EMBL" id="JAPHEG010000003">
    <property type="protein sequence ID" value="MDF2953511.1"/>
    <property type="molecule type" value="Genomic_DNA"/>
</dbReference>
<dbReference type="PROSITE" id="PS50110">
    <property type="entry name" value="RESPONSE_REGULATORY"/>
    <property type="match status" value="1"/>
</dbReference>
<evidence type="ECO:0000256" key="5">
    <source>
        <dbReference type="ARBA" id="ARBA00022741"/>
    </source>
</evidence>
<keyword evidence="3 9" id="KW-0597">Phosphoprotein</keyword>
<dbReference type="CDD" id="cd00156">
    <property type="entry name" value="REC"/>
    <property type="match status" value="1"/>
</dbReference>
<dbReference type="PRINTS" id="PR00344">
    <property type="entry name" value="BCTRLSENSOR"/>
</dbReference>
<dbReference type="SMART" id="SM00091">
    <property type="entry name" value="PAS"/>
    <property type="match status" value="2"/>
</dbReference>
<dbReference type="PROSITE" id="PS50112">
    <property type="entry name" value="PAS"/>
    <property type="match status" value="1"/>
</dbReference>
<evidence type="ECO:0000256" key="4">
    <source>
        <dbReference type="ARBA" id="ARBA00022679"/>
    </source>
</evidence>
<evidence type="ECO:0000259" key="10">
    <source>
        <dbReference type="PROSITE" id="PS50109"/>
    </source>
</evidence>
<evidence type="ECO:0000256" key="6">
    <source>
        <dbReference type="ARBA" id="ARBA00022777"/>
    </source>
</evidence>
<dbReference type="InterPro" id="IPR005467">
    <property type="entry name" value="His_kinase_dom"/>
</dbReference>
<feature type="domain" description="PAS" evidence="12">
    <location>
        <begin position="128"/>
        <end position="177"/>
    </location>
</feature>
<feature type="domain" description="Histidine kinase" evidence="10">
    <location>
        <begin position="244"/>
        <end position="456"/>
    </location>
</feature>
<dbReference type="CDD" id="cd00130">
    <property type="entry name" value="PAS"/>
    <property type="match status" value="1"/>
</dbReference>
<comment type="catalytic activity">
    <reaction evidence="1">
        <text>ATP + protein L-histidine = ADP + protein N-phospho-L-histidine.</text>
        <dbReference type="EC" id="2.7.13.3"/>
    </reaction>
</comment>
<dbReference type="InterPro" id="IPR000014">
    <property type="entry name" value="PAS"/>
</dbReference>
<dbReference type="Pfam" id="PF02518">
    <property type="entry name" value="HATPase_c"/>
    <property type="match status" value="1"/>
</dbReference>
<keyword evidence="8" id="KW-0902">Two-component regulatory system</keyword>
<dbReference type="SUPFAM" id="SSF55874">
    <property type="entry name" value="ATPase domain of HSP90 chaperone/DNA topoisomerase II/histidine kinase"/>
    <property type="match status" value="1"/>
</dbReference>
<dbReference type="Pfam" id="PF13188">
    <property type="entry name" value="PAS_8"/>
    <property type="match status" value="1"/>
</dbReference>
<evidence type="ECO:0000313" key="13">
    <source>
        <dbReference type="EMBL" id="MDF2953511.1"/>
    </source>
</evidence>
<dbReference type="InterPro" id="IPR001789">
    <property type="entry name" value="Sig_transdc_resp-reg_receiver"/>
</dbReference>
<dbReference type="InterPro" id="IPR035965">
    <property type="entry name" value="PAS-like_dom_sf"/>
</dbReference>
<keyword evidence="5" id="KW-0547">Nucleotide-binding</keyword>
<evidence type="ECO:0000259" key="11">
    <source>
        <dbReference type="PROSITE" id="PS50110"/>
    </source>
</evidence>
<evidence type="ECO:0000256" key="3">
    <source>
        <dbReference type="ARBA" id="ARBA00022553"/>
    </source>
</evidence>
<dbReference type="AlphaFoldDB" id="A0AAE3P618"/>
<keyword evidence="6 13" id="KW-0418">Kinase</keyword>
<dbReference type="InterPro" id="IPR003594">
    <property type="entry name" value="HATPase_dom"/>
</dbReference>
<evidence type="ECO:0000256" key="8">
    <source>
        <dbReference type="ARBA" id="ARBA00023012"/>
    </source>
</evidence>
<keyword evidence="7" id="KW-0067">ATP-binding</keyword>
<protein>
    <recommendedName>
        <fullName evidence="2">histidine kinase</fullName>
        <ecNumber evidence="2">2.7.13.3</ecNumber>
    </recommendedName>
</protein>
<evidence type="ECO:0000256" key="7">
    <source>
        <dbReference type="ARBA" id="ARBA00022840"/>
    </source>
</evidence>
<proteinExistence type="predicted"/>
<evidence type="ECO:0000256" key="9">
    <source>
        <dbReference type="PROSITE-ProRule" id="PRU00169"/>
    </source>
</evidence>
<gene>
    <name evidence="13" type="ORF">OD816_000756</name>
</gene>
<dbReference type="Gene3D" id="3.40.50.2300">
    <property type="match status" value="1"/>
</dbReference>
<dbReference type="SMART" id="SM00448">
    <property type="entry name" value="REC"/>
    <property type="match status" value="1"/>
</dbReference>
<name>A0AAE3P618_9BACT</name>
<dbReference type="Gene3D" id="3.30.565.10">
    <property type="entry name" value="Histidine kinase-like ATPase, C-terminal domain"/>
    <property type="match status" value="1"/>
</dbReference>
<dbReference type="Pfam" id="PF00072">
    <property type="entry name" value="Response_reg"/>
    <property type="match status" value="1"/>
</dbReference>
<dbReference type="Gene3D" id="1.10.287.130">
    <property type="match status" value="1"/>
</dbReference>
<dbReference type="PANTHER" id="PTHR43065:SF10">
    <property type="entry name" value="PEROXIDE STRESS-ACTIVATED HISTIDINE KINASE MAK3"/>
    <property type="match status" value="1"/>
</dbReference>
<dbReference type="NCBIfam" id="TIGR00229">
    <property type="entry name" value="sensory_box"/>
    <property type="match status" value="1"/>
</dbReference>
<dbReference type="PROSITE" id="PS50109">
    <property type="entry name" value="HIS_KIN"/>
    <property type="match status" value="1"/>
</dbReference>
<dbReference type="InterPro" id="IPR013655">
    <property type="entry name" value="PAS_fold_3"/>
</dbReference>
<dbReference type="Proteomes" id="UP001144110">
    <property type="component" value="Unassembled WGS sequence"/>
</dbReference>
<reference evidence="13" key="1">
    <citation type="submission" date="2022-11" db="EMBL/GenBank/DDBJ databases">
        <title>Candidatus Alkanophaga archaea from heated hydrothermal vent sediment oxidize petroleum alkanes.</title>
        <authorList>
            <person name="Zehnle H."/>
            <person name="Laso-Perez R."/>
            <person name="Lipp J."/>
            <person name="Teske A."/>
            <person name="Wegener G."/>
        </authorList>
    </citation>
    <scope>NUCLEOTIDE SEQUENCE</scope>
    <source>
        <strain evidence="13">MCA70</strain>
    </source>
</reference>
<dbReference type="InterPro" id="IPR036890">
    <property type="entry name" value="HATPase_C_sf"/>
</dbReference>
<dbReference type="EC" id="2.7.13.3" evidence="2"/>
<feature type="modified residue" description="4-aspartylphosphate" evidence="9">
    <location>
        <position position="521"/>
    </location>
</feature>
<keyword evidence="4" id="KW-0808">Transferase</keyword>
<comment type="caution">
    <text evidence="13">The sequence shown here is derived from an EMBL/GenBank/DDBJ whole genome shotgun (WGS) entry which is preliminary data.</text>
</comment>
<dbReference type="SUPFAM" id="SSF55785">
    <property type="entry name" value="PYP-like sensor domain (PAS domain)"/>
    <property type="match status" value="1"/>
</dbReference>
<organism evidence="13 14">
    <name type="scientific">Candidatus Thermodesulfobacterium syntrophicum</name>
    <dbReference type="NCBI Taxonomy" id="3060442"/>
    <lineage>
        <taxon>Bacteria</taxon>
        <taxon>Pseudomonadati</taxon>
        <taxon>Thermodesulfobacteriota</taxon>
        <taxon>Thermodesulfobacteria</taxon>
        <taxon>Thermodesulfobacteriales</taxon>
        <taxon>Thermodesulfobacteriaceae</taxon>
        <taxon>Thermodesulfobacterium</taxon>
    </lineage>
</organism>
<dbReference type="Pfam" id="PF08447">
    <property type="entry name" value="PAS_3"/>
    <property type="match status" value="1"/>
</dbReference>
<dbReference type="SMART" id="SM00387">
    <property type="entry name" value="HATPase_c"/>
    <property type="match status" value="1"/>
</dbReference>
<dbReference type="GO" id="GO:0000160">
    <property type="term" value="P:phosphorelay signal transduction system"/>
    <property type="evidence" value="ECO:0007669"/>
    <property type="project" value="UniProtKB-KW"/>
</dbReference>
<sequence>MELKFEKILDRLDIGVVVVEKNYFIIYANRKAKEIFDLDLSSGVTCYSLFYQYSDPCSGCVKEFLTPEKPRVKLTLSLGEKTYLIEYSYLSENLILIFIKDVDEEAYYKSLYFNLLEKLPISILLLKKGKIKYLNSFSEKLLGYKKQELLGKNFMDLVYPEEKFGIEKTFNVVLIDEKEEDFMFSLVDKEGKTRTYLGRCFVTKDLDKEKMLVVSGVEVTEFLGFKQRMDVVHKTQSFGNFLRGLVHDFNNVLQQVKDYLKQMESNLNNPQRIEKYLTLTEKTLSSWIDLNKLLLDYTKEFKEIEKKRTEIIGFLKNNLELFQFIAGSDIFIQLDFNYLSSAWIPGDESFWRYIFLNFISNAKDAIDGEGTISFIFRTKKEEGKKYLTIFIKDTGCGIPEEYLDKIFKPFFTTKEKSSGLGLFLVKNHITNIGGKIEVESEVGKGTTFKIFVPLVEVKKIEKERRKPEETFIVLVEDEEEIRGNLKKILESEGYKVYTFSSGKDVKENLSKIEKADLLISDLHLPDIKGGELYQMLKQKFPNIDVIFLTGDIFALAELPSNRVILKPFNIVDLFSKIKEVLQ</sequence>
<evidence type="ECO:0000256" key="1">
    <source>
        <dbReference type="ARBA" id="ARBA00000085"/>
    </source>
</evidence>
<feature type="domain" description="Response regulatory" evidence="11">
    <location>
        <begin position="471"/>
        <end position="581"/>
    </location>
</feature>
<dbReference type="GO" id="GO:0004673">
    <property type="term" value="F:protein histidine kinase activity"/>
    <property type="evidence" value="ECO:0007669"/>
    <property type="project" value="UniProtKB-EC"/>
</dbReference>